<protein>
    <submittedName>
        <fullName evidence="1">Uncharacterized protein</fullName>
    </submittedName>
</protein>
<keyword evidence="2" id="KW-1185">Reference proteome</keyword>
<comment type="caution">
    <text evidence="1">The sequence shown here is derived from an EMBL/GenBank/DDBJ whole genome shotgun (WGS) entry which is preliminary data.</text>
</comment>
<proteinExistence type="predicted"/>
<sequence length="60" mass="6784">MSIPTAGKIEETTSEAMTEIKARRKKIATKHIPIWTVMGSSYIGEDTRRSQKQYAIEAKD</sequence>
<gene>
    <name evidence="1" type="ORF">TIFTF001_042441</name>
</gene>
<evidence type="ECO:0000313" key="1">
    <source>
        <dbReference type="EMBL" id="GMN36460.1"/>
    </source>
</evidence>
<dbReference type="EMBL" id="BTGU01002306">
    <property type="protein sequence ID" value="GMN36460.1"/>
    <property type="molecule type" value="Genomic_DNA"/>
</dbReference>
<dbReference type="AlphaFoldDB" id="A0AA88CY94"/>
<dbReference type="Proteomes" id="UP001187192">
    <property type="component" value="Unassembled WGS sequence"/>
</dbReference>
<organism evidence="1 2">
    <name type="scientific">Ficus carica</name>
    <name type="common">Common fig</name>
    <dbReference type="NCBI Taxonomy" id="3494"/>
    <lineage>
        <taxon>Eukaryota</taxon>
        <taxon>Viridiplantae</taxon>
        <taxon>Streptophyta</taxon>
        <taxon>Embryophyta</taxon>
        <taxon>Tracheophyta</taxon>
        <taxon>Spermatophyta</taxon>
        <taxon>Magnoliopsida</taxon>
        <taxon>eudicotyledons</taxon>
        <taxon>Gunneridae</taxon>
        <taxon>Pentapetalae</taxon>
        <taxon>rosids</taxon>
        <taxon>fabids</taxon>
        <taxon>Rosales</taxon>
        <taxon>Moraceae</taxon>
        <taxon>Ficeae</taxon>
        <taxon>Ficus</taxon>
    </lineage>
</organism>
<evidence type="ECO:0000313" key="2">
    <source>
        <dbReference type="Proteomes" id="UP001187192"/>
    </source>
</evidence>
<reference evidence="1" key="1">
    <citation type="submission" date="2023-07" db="EMBL/GenBank/DDBJ databases">
        <title>draft genome sequence of fig (Ficus carica).</title>
        <authorList>
            <person name="Takahashi T."/>
            <person name="Nishimura K."/>
        </authorList>
    </citation>
    <scope>NUCLEOTIDE SEQUENCE</scope>
</reference>
<accession>A0AA88CY94</accession>
<name>A0AA88CY94_FICCA</name>